<dbReference type="Gene3D" id="3.50.50.60">
    <property type="entry name" value="FAD/NAD(P)-binding domain"/>
    <property type="match status" value="1"/>
</dbReference>
<proteinExistence type="predicted"/>
<evidence type="ECO:0000256" key="1">
    <source>
        <dbReference type="ARBA" id="ARBA00023002"/>
    </source>
</evidence>
<comment type="caution">
    <text evidence="3">The sequence shown here is derived from an EMBL/GenBank/DDBJ whole genome shotgun (WGS) entry which is preliminary data.</text>
</comment>
<dbReference type="AlphaFoldDB" id="A0A200QYD5"/>
<dbReference type="GO" id="GO:0004497">
    <property type="term" value="F:monooxygenase activity"/>
    <property type="evidence" value="ECO:0007669"/>
    <property type="project" value="UniProtKB-KW"/>
</dbReference>
<dbReference type="SUPFAM" id="SSF51905">
    <property type="entry name" value="FAD/NAD(P)-binding domain"/>
    <property type="match status" value="1"/>
</dbReference>
<keyword evidence="1" id="KW-0560">Oxidoreductase</keyword>
<reference evidence="3 4" key="1">
    <citation type="journal article" date="2017" name="Mol. Plant">
        <title>The Genome of Medicinal Plant Macleaya cordata Provides New Insights into Benzylisoquinoline Alkaloids Metabolism.</title>
        <authorList>
            <person name="Liu X."/>
            <person name="Liu Y."/>
            <person name="Huang P."/>
            <person name="Ma Y."/>
            <person name="Qing Z."/>
            <person name="Tang Q."/>
            <person name="Cao H."/>
            <person name="Cheng P."/>
            <person name="Zheng Y."/>
            <person name="Yuan Z."/>
            <person name="Zhou Y."/>
            <person name="Liu J."/>
            <person name="Tang Z."/>
            <person name="Zhuo Y."/>
            <person name="Zhang Y."/>
            <person name="Yu L."/>
            <person name="Huang J."/>
            <person name="Yang P."/>
            <person name="Peng Q."/>
            <person name="Zhang J."/>
            <person name="Jiang W."/>
            <person name="Zhang Z."/>
            <person name="Lin K."/>
            <person name="Ro D.K."/>
            <person name="Chen X."/>
            <person name="Xiong X."/>
            <person name="Shang Y."/>
            <person name="Huang S."/>
            <person name="Zeng J."/>
        </authorList>
    </citation>
    <scope>NUCLEOTIDE SEQUENCE [LARGE SCALE GENOMIC DNA]</scope>
    <source>
        <strain evidence="4">cv. BLH2017</strain>
        <tissue evidence="3">Root</tissue>
    </source>
</reference>
<sequence length="247" mass="27314">MAVGRGLEEITLQKGIECVVLERAEFVSTTGAAIGIYTNGWRALDQLGIATQLRHKAIPIKAKEELRCLKRSDLIQILADSLPLNTIRFGCHILAAKLDLLTSQPLLQLQDGSVIKSKVLIGCDGVNSVVSKLIGLKATRLFSSCGTSGFTSYPSGHGSSNEFIRMRRGNLLLGRMPVDDNLVYWFVGRPWTPSDSRVSKEPELIKRATVESIMDFPTEIVEMVKNSDLDSLTLTNLRYRAPWDILL</sequence>
<protein>
    <recommendedName>
        <fullName evidence="5">Monooxygenase</fullName>
    </recommendedName>
</protein>
<name>A0A200QYD5_MACCD</name>
<keyword evidence="4" id="KW-1185">Reference proteome</keyword>
<dbReference type="InParanoid" id="A0A200QYD5"/>
<evidence type="ECO:0000313" key="4">
    <source>
        <dbReference type="Proteomes" id="UP000195402"/>
    </source>
</evidence>
<dbReference type="PANTHER" id="PTHR45934">
    <property type="entry name" value="FAD/NAD(P)-BINDING OXIDOREDUCTASE FAMILY PROTEIN"/>
    <property type="match status" value="1"/>
</dbReference>
<organism evidence="3 4">
    <name type="scientific">Macleaya cordata</name>
    <name type="common">Five-seeded plume-poppy</name>
    <name type="synonym">Bocconia cordata</name>
    <dbReference type="NCBI Taxonomy" id="56857"/>
    <lineage>
        <taxon>Eukaryota</taxon>
        <taxon>Viridiplantae</taxon>
        <taxon>Streptophyta</taxon>
        <taxon>Embryophyta</taxon>
        <taxon>Tracheophyta</taxon>
        <taxon>Spermatophyta</taxon>
        <taxon>Magnoliopsida</taxon>
        <taxon>Ranunculales</taxon>
        <taxon>Papaveraceae</taxon>
        <taxon>Papaveroideae</taxon>
        <taxon>Macleaya</taxon>
    </lineage>
</organism>
<gene>
    <name evidence="3" type="ORF">BVC80_8411g13</name>
</gene>
<dbReference type="STRING" id="56857.A0A200QYD5"/>
<dbReference type="InterPro" id="IPR036188">
    <property type="entry name" value="FAD/NAD-bd_sf"/>
</dbReference>
<dbReference type="OrthoDB" id="47494at2759"/>
<accession>A0A200QYD5</accession>
<dbReference type="EMBL" id="MVGT01000757">
    <property type="protein sequence ID" value="OVA15465.1"/>
    <property type="molecule type" value="Genomic_DNA"/>
</dbReference>
<evidence type="ECO:0000256" key="2">
    <source>
        <dbReference type="ARBA" id="ARBA00023033"/>
    </source>
</evidence>
<dbReference type="Proteomes" id="UP000195402">
    <property type="component" value="Unassembled WGS sequence"/>
</dbReference>
<evidence type="ECO:0000313" key="3">
    <source>
        <dbReference type="EMBL" id="OVA15465.1"/>
    </source>
</evidence>
<dbReference type="PANTHER" id="PTHR45934:SF2">
    <property type="entry name" value="MONOOXYGENASE 1"/>
    <property type="match status" value="1"/>
</dbReference>
<keyword evidence="2" id="KW-0503">Monooxygenase</keyword>
<dbReference type="InterPro" id="IPR044560">
    <property type="entry name" value="MOase"/>
</dbReference>
<dbReference type="OMA" id="CHILAAK"/>
<evidence type="ECO:0008006" key="5">
    <source>
        <dbReference type="Google" id="ProtNLM"/>
    </source>
</evidence>